<dbReference type="RefSeq" id="WP_120017100.1">
    <property type="nucleotide sequence ID" value="NZ_QZWZ01000024.1"/>
</dbReference>
<accession>A0A3A5KEP0</accession>
<dbReference type="Proteomes" id="UP000272706">
    <property type="component" value="Unassembled WGS sequence"/>
</dbReference>
<proteinExistence type="predicted"/>
<comment type="caution">
    <text evidence="1">The sequence shown here is derived from an EMBL/GenBank/DDBJ whole genome shotgun (WGS) entry which is preliminary data.</text>
</comment>
<reference evidence="1 2" key="1">
    <citation type="submission" date="2018-09" db="EMBL/GenBank/DDBJ databases">
        <title>Mesorhizobium carmichaelinearum sp. nov. isolated from Carmichaelinea spp. root nodules in New Zealand.</title>
        <authorList>
            <person name="De Meyer S.E."/>
        </authorList>
    </citation>
    <scope>NUCLEOTIDE SEQUENCE [LARGE SCALE GENOMIC DNA]</scope>
    <source>
        <strain evidence="1 2">ICMP19557</strain>
    </source>
</reference>
<protein>
    <submittedName>
        <fullName evidence="1">Uncharacterized protein</fullName>
    </submittedName>
</protein>
<dbReference type="OrthoDB" id="9992376at2"/>
<organism evidence="1 2">
    <name type="scientific">Mesorhizobium waimense</name>
    <dbReference type="NCBI Taxonomy" id="1300307"/>
    <lineage>
        <taxon>Bacteria</taxon>
        <taxon>Pseudomonadati</taxon>
        <taxon>Pseudomonadota</taxon>
        <taxon>Alphaproteobacteria</taxon>
        <taxon>Hyphomicrobiales</taxon>
        <taxon>Phyllobacteriaceae</taxon>
        <taxon>Mesorhizobium</taxon>
    </lineage>
</organism>
<dbReference type="EMBL" id="QZWZ01000024">
    <property type="protein sequence ID" value="RJT32816.1"/>
    <property type="molecule type" value="Genomic_DNA"/>
</dbReference>
<name>A0A3A5KEP0_9HYPH</name>
<evidence type="ECO:0000313" key="2">
    <source>
        <dbReference type="Proteomes" id="UP000272706"/>
    </source>
</evidence>
<evidence type="ECO:0000313" key="1">
    <source>
        <dbReference type="EMBL" id="RJT32816.1"/>
    </source>
</evidence>
<gene>
    <name evidence="1" type="ORF">D3227_25810</name>
</gene>
<dbReference type="AlphaFoldDB" id="A0A3A5KEP0"/>
<sequence>MNGEPPKIEIAYWLDGELQLSRTCEIARFGFVPDVGDIIADEIHDPLKVRRRVFVPMIGGRDIWWLVCDPLPDDAEIGSLLVFDKEMRVELQTLEEEARLEEQAEAMRSSRKLILQRAKRPPHTKMLTDKISEGD</sequence>
<keyword evidence="2" id="KW-1185">Reference proteome</keyword>